<evidence type="ECO:0000313" key="2">
    <source>
        <dbReference type="EMBL" id="KAA6303441.1"/>
    </source>
</evidence>
<proteinExistence type="predicted"/>
<reference evidence="2 3" key="1">
    <citation type="submission" date="2019-03" db="EMBL/GenBank/DDBJ databases">
        <title>Single cell metagenomics reveals metabolic interactions within the superorganism composed of flagellate Streblomastix strix and complex community of Bacteroidetes bacteria on its surface.</title>
        <authorList>
            <person name="Treitli S.C."/>
            <person name="Kolisko M."/>
            <person name="Husnik F."/>
            <person name="Keeling P."/>
            <person name="Hampl V."/>
        </authorList>
    </citation>
    <scope>NUCLEOTIDE SEQUENCE [LARGE SCALE GENOMIC DNA]</scope>
    <source>
        <strain evidence="2">St1</strain>
    </source>
</reference>
<dbReference type="Proteomes" id="UP000324575">
    <property type="component" value="Unassembled WGS sequence"/>
</dbReference>
<dbReference type="AlphaFoldDB" id="A0A5M8P4W1"/>
<sequence length="38" mass="4224">MTCLVCLKLYSSKALNYIILAGLLTYSLTKRLPDFSVA</sequence>
<gene>
    <name evidence="1" type="ORF">EZS26_000366</name>
    <name evidence="2" type="ORF">EZS26_000601</name>
</gene>
<dbReference type="EMBL" id="SNRX01000002">
    <property type="protein sequence ID" value="KAA6303441.1"/>
    <property type="molecule type" value="Genomic_DNA"/>
</dbReference>
<accession>A0A5M8P4W1</accession>
<evidence type="ECO:0000313" key="3">
    <source>
        <dbReference type="Proteomes" id="UP000324575"/>
    </source>
</evidence>
<organism evidence="2 3">
    <name type="scientific">Candidatus Ordinivivax streblomastigis</name>
    <dbReference type="NCBI Taxonomy" id="2540710"/>
    <lineage>
        <taxon>Bacteria</taxon>
        <taxon>Pseudomonadati</taxon>
        <taxon>Bacteroidota</taxon>
        <taxon>Bacteroidia</taxon>
        <taxon>Bacteroidales</taxon>
        <taxon>Candidatus Ordinivivax</taxon>
    </lineage>
</organism>
<dbReference type="EMBL" id="SNRX01000002">
    <property type="protein sequence ID" value="KAA6303206.1"/>
    <property type="molecule type" value="Genomic_DNA"/>
</dbReference>
<protein>
    <submittedName>
        <fullName evidence="2">Uncharacterized protein</fullName>
    </submittedName>
</protein>
<evidence type="ECO:0000313" key="1">
    <source>
        <dbReference type="EMBL" id="KAA6303206.1"/>
    </source>
</evidence>
<name>A0A5M8P4W1_9BACT</name>
<comment type="caution">
    <text evidence="2">The sequence shown here is derived from an EMBL/GenBank/DDBJ whole genome shotgun (WGS) entry which is preliminary data.</text>
</comment>